<sequence>MDLPSDKAPGPKSFTGLFYKTAWSIIKLYIM</sequence>
<reference evidence="1" key="2">
    <citation type="journal article" date="2015" name="Data Brief">
        <title>Shoot transcriptome of the giant reed, Arundo donax.</title>
        <authorList>
            <person name="Barrero R.A."/>
            <person name="Guerrero F.D."/>
            <person name="Moolhuijzen P."/>
            <person name="Goolsby J.A."/>
            <person name="Tidwell J."/>
            <person name="Bellgard S.E."/>
            <person name="Bellgard M.I."/>
        </authorList>
    </citation>
    <scope>NUCLEOTIDE SEQUENCE</scope>
    <source>
        <tissue evidence="1">Shoot tissue taken approximately 20 cm above the soil surface</tissue>
    </source>
</reference>
<protein>
    <submittedName>
        <fullName evidence="1">Uncharacterized protein</fullName>
    </submittedName>
</protein>
<evidence type="ECO:0000313" key="1">
    <source>
        <dbReference type="EMBL" id="JAD69877.1"/>
    </source>
</evidence>
<name>A0A0A9CED7_ARUDO</name>
<accession>A0A0A9CED7</accession>
<proteinExistence type="predicted"/>
<dbReference type="EMBL" id="GBRH01228018">
    <property type="protein sequence ID" value="JAD69877.1"/>
    <property type="molecule type" value="Transcribed_RNA"/>
</dbReference>
<reference evidence="1" key="1">
    <citation type="submission" date="2014-09" db="EMBL/GenBank/DDBJ databases">
        <authorList>
            <person name="Magalhaes I.L.F."/>
            <person name="Oliveira U."/>
            <person name="Santos F.R."/>
            <person name="Vidigal T.H.D.A."/>
            <person name="Brescovit A.D."/>
            <person name="Santos A.J."/>
        </authorList>
    </citation>
    <scope>NUCLEOTIDE SEQUENCE</scope>
    <source>
        <tissue evidence="1">Shoot tissue taken approximately 20 cm above the soil surface</tissue>
    </source>
</reference>
<dbReference type="AlphaFoldDB" id="A0A0A9CED7"/>
<organism evidence="1">
    <name type="scientific">Arundo donax</name>
    <name type="common">Giant reed</name>
    <name type="synonym">Donax arundinaceus</name>
    <dbReference type="NCBI Taxonomy" id="35708"/>
    <lineage>
        <taxon>Eukaryota</taxon>
        <taxon>Viridiplantae</taxon>
        <taxon>Streptophyta</taxon>
        <taxon>Embryophyta</taxon>
        <taxon>Tracheophyta</taxon>
        <taxon>Spermatophyta</taxon>
        <taxon>Magnoliopsida</taxon>
        <taxon>Liliopsida</taxon>
        <taxon>Poales</taxon>
        <taxon>Poaceae</taxon>
        <taxon>PACMAD clade</taxon>
        <taxon>Arundinoideae</taxon>
        <taxon>Arundineae</taxon>
        <taxon>Arundo</taxon>
    </lineage>
</organism>